<accession>A0A1F6W3T2</accession>
<reference evidence="2 3" key="1">
    <citation type="journal article" date="2016" name="Nat. Commun.">
        <title>Thousands of microbial genomes shed light on interconnected biogeochemical processes in an aquifer system.</title>
        <authorList>
            <person name="Anantharaman K."/>
            <person name="Brown C.T."/>
            <person name="Hug L.A."/>
            <person name="Sharon I."/>
            <person name="Castelle C.J."/>
            <person name="Probst A.J."/>
            <person name="Thomas B.C."/>
            <person name="Singh A."/>
            <person name="Wilkins M.J."/>
            <person name="Karaoz U."/>
            <person name="Brodie E.L."/>
            <person name="Williams K.H."/>
            <person name="Hubbard S.S."/>
            <person name="Banfield J.F."/>
        </authorList>
    </citation>
    <scope>NUCLEOTIDE SEQUENCE [LARGE SCALE GENOMIC DNA]</scope>
</reference>
<feature type="transmembrane region" description="Helical" evidence="1">
    <location>
        <begin position="140"/>
        <end position="160"/>
    </location>
</feature>
<evidence type="ECO:0000313" key="2">
    <source>
        <dbReference type="EMBL" id="OGI76484.1"/>
    </source>
</evidence>
<gene>
    <name evidence="2" type="ORF">A3C67_00045</name>
</gene>
<feature type="transmembrane region" description="Helical" evidence="1">
    <location>
        <begin position="74"/>
        <end position="92"/>
    </location>
</feature>
<keyword evidence="1" id="KW-0472">Membrane</keyword>
<keyword evidence="1" id="KW-1133">Transmembrane helix</keyword>
<feature type="transmembrane region" description="Helical" evidence="1">
    <location>
        <begin position="12"/>
        <end position="30"/>
    </location>
</feature>
<sequence length="163" mass="17795">MLSQIPGHVRAYTWVIALVALASSIFTRQWHTGLGMILVVAGMFLGDQATHLSQENHAGMAATWIESEMQYHTRLFQCLGIVVVALGIWLAFHGEVRLPEWHVLESVGAGLMISVGVWIVGEPTIGLLFEGDNRSQNFTAAVTGVLSILVGIAFGTLYWFKAT</sequence>
<evidence type="ECO:0000313" key="3">
    <source>
        <dbReference type="Proteomes" id="UP000179275"/>
    </source>
</evidence>
<keyword evidence="1" id="KW-0812">Transmembrane</keyword>
<proteinExistence type="predicted"/>
<dbReference type="AlphaFoldDB" id="A0A1F6W3T2"/>
<dbReference type="Proteomes" id="UP000179275">
    <property type="component" value="Unassembled WGS sequence"/>
</dbReference>
<evidence type="ECO:0000256" key="1">
    <source>
        <dbReference type="SAM" id="Phobius"/>
    </source>
</evidence>
<feature type="transmembrane region" description="Helical" evidence="1">
    <location>
        <begin position="101"/>
        <end position="120"/>
    </location>
</feature>
<protein>
    <submittedName>
        <fullName evidence="2">Uncharacterized protein</fullName>
    </submittedName>
</protein>
<dbReference type="EMBL" id="MFUG01000002">
    <property type="protein sequence ID" value="OGI76484.1"/>
    <property type="molecule type" value="Genomic_DNA"/>
</dbReference>
<comment type="caution">
    <text evidence="2">The sequence shown here is derived from an EMBL/GenBank/DDBJ whole genome shotgun (WGS) entry which is preliminary data.</text>
</comment>
<organism evidence="2 3">
    <name type="scientific">Candidatus Nomurabacteria bacterium RIFCSPHIGHO2_02_FULL_42_19</name>
    <dbReference type="NCBI Taxonomy" id="1801756"/>
    <lineage>
        <taxon>Bacteria</taxon>
        <taxon>Candidatus Nomuraibacteriota</taxon>
    </lineage>
</organism>
<name>A0A1F6W3T2_9BACT</name>